<organism evidence="7 8">
    <name type="scientific">Oryctes borbonicus</name>
    <dbReference type="NCBI Taxonomy" id="1629725"/>
    <lineage>
        <taxon>Eukaryota</taxon>
        <taxon>Metazoa</taxon>
        <taxon>Ecdysozoa</taxon>
        <taxon>Arthropoda</taxon>
        <taxon>Hexapoda</taxon>
        <taxon>Insecta</taxon>
        <taxon>Pterygota</taxon>
        <taxon>Neoptera</taxon>
        <taxon>Endopterygota</taxon>
        <taxon>Coleoptera</taxon>
        <taxon>Polyphaga</taxon>
        <taxon>Scarabaeiformia</taxon>
        <taxon>Scarabaeidae</taxon>
        <taxon>Dynastinae</taxon>
        <taxon>Oryctes</taxon>
    </lineage>
</organism>
<evidence type="ECO:0000313" key="7">
    <source>
        <dbReference type="EMBL" id="KRT84785.1"/>
    </source>
</evidence>
<feature type="transmembrane region" description="Helical" evidence="5">
    <location>
        <begin position="133"/>
        <end position="152"/>
    </location>
</feature>
<dbReference type="AlphaFoldDB" id="A0A0T6BBV9"/>
<sequence length="242" mass="26600">VFKSEPPLPPTKAQADLRSNATESSSKFWKSYKSLCTDKDFLLLTISFGICIGVYVALCTMLNQIILEYFENAEKDAGLIGLLLVVVGMGGVLLFGVILDKTKKYKQTTVALYAMTILGVIAFMAALETRNKILVYISGCLLGFFQTAYYGVSFEFGVELSYPQPESTSTGILIVMVQILGIAFTLLLGQLLTNFGTFWALAMMVVFLVLGGIITVIIPNKLLRQEALKSSPEKKMFLPKTE</sequence>
<evidence type="ECO:0000256" key="3">
    <source>
        <dbReference type="ARBA" id="ARBA00022989"/>
    </source>
</evidence>
<accession>A0A0T6BBV9</accession>
<dbReference type="GO" id="GO:0015232">
    <property type="term" value="F:heme transmembrane transporter activity"/>
    <property type="evidence" value="ECO:0007669"/>
    <property type="project" value="TreeGrafter"/>
</dbReference>
<keyword evidence="4 5" id="KW-0472">Membrane</keyword>
<dbReference type="GO" id="GO:0016020">
    <property type="term" value="C:membrane"/>
    <property type="evidence" value="ECO:0007669"/>
    <property type="project" value="UniProtKB-SubCell"/>
</dbReference>
<feature type="transmembrane region" description="Helical" evidence="5">
    <location>
        <begin position="78"/>
        <end position="98"/>
    </location>
</feature>
<feature type="non-terminal residue" evidence="7">
    <location>
        <position position="1"/>
    </location>
</feature>
<dbReference type="EMBL" id="LJIG01002155">
    <property type="protein sequence ID" value="KRT84785.1"/>
    <property type="molecule type" value="Genomic_DNA"/>
</dbReference>
<evidence type="ECO:0000256" key="5">
    <source>
        <dbReference type="SAM" id="Phobius"/>
    </source>
</evidence>
<keyword evidence="8" id="KW-1185">Reference proteome</keyword>
<dbReference type="PROSITE" id="PS50850">
    <property type="entry name" value="MFS"/>
    <property type="match status" value="1"/>
</dbReference>
<keyword evidence="3 5" id="KW-1133">Transmembrane helix</keyword>
<dbReference type="InterPro" id="IPR020846">
    <property type="entry name" value="MFS_dom"/>
</dbReference>
<name>A0A0T6BBV9_9SCAR</name>
<feature type="transmembrane region" description="Helical" evidence="5">
    <location>
        <begin position="198"/>
        <end position="219"/>
    </location>
</feature>
<dbReference type="Pfam" id="PF07690">
    <property type="entry name" value="MFS_1"/>
    <property type="match status" value="1"/>
</dbReference>
<comment type="caution">
    <text evidence="7">The sequence shown here is derived from an EMBL/GenBank/DDBJ whole genome shotgun (WGS) entry which is preliminary data.</text>
</comment>
<dbReference type="PANTHER" id="PTHR10924:SF4">
    <property type="entry name" value="GH15861P"/>
    <property type="match status" value="1"/>
</dbReference>
<reference evidence="7 8" key="1">
    <citation type="submission" date="2015-09" db="EMBL/GenBank/DDBJ databases">
        <title>Draft genome of the scarab beetle Oryctes borbonicus.</title>
        <authorList>
            <person name="Meyer J.M."/>
            <person name="Markov G.V."/>
            <person name="Baskaran P."/>
            <person name="Herrmann M."/>
            <person name="Sommer R.J."/>
            <person name="Roedelsperger C."/>
        </authorList>
    </citation>
    <scope>NUCLEOTIDE SEQUENCE [LARGE SCALE GENOMIC DNA]</scope>
    <source>
        <strain evidence="7">OB123</strain>
        <tissue evidence="7">Whole animal</tissue>
    </source>
</reference>
<protein>
    <submittedName>
        <fullName evidence="7">Membrane transporter</fullName>
    </submittedName>
</protein>
<dbReference type="InterPro" id="IPR036259">
    <property type="entry name" value="MFS_trans_sf"/>
</dbReference>
<evidence type="ECO:0000256" key="1">
    <source>
        <dbReference type="ARBA" id="ARBA00004141"/>
    </source>
</evidence>
<evidence type="ECO:0000256" key="2">
    <source>
        <dbReference type="ARBA" id="ARBA00022692"/>
    </source>
</evidence>
<evidence type="ECO:0000259" key="6">
    <source>
        <dbReference type="PROSITE" id="PS50850"/>
    </source>
</evidence>
<dbReference type="Gene3D" id="1.20.1250.20">
    <property type="entry name" value="MFS general substrate transporter like domains"/>
    <property type="match status" value="1"/>
</dbReference>
<feature type="transmembrane region" description="Helical" evidence="5">
    <location>
        <begin position="41"/>
        <end position="66"/>
    </location>
</feature>
<feature type="transmembrane region" description="Helical" evidence="5">
    <location>
        <begin position="110"/>
        <end position="127"/>
    </location>
</feature>
<dbReference type="PANTHER" id="PTHR10924">
    <property type="entry name" value="MAJOR FACILITATOR SUPERFAMILY PROTEIN-RELATED"/>
    <property type="match status" value="1"/>
</dbReference>
<dbReference type="SUPFAM" id="SSF103473">
    <property type="entry name" value="MFS general substrate transporter"/>
    <property type="match status" value="1"/>
</dbReference>
<dbReference type="InterPro" id="IPR011701">
    <property type="entry name" value="MFS"/>
</dbReference>
<dbReference type="InterPro" id="IPR049680">
    <property type="entry name" value="FLVCR1-2_SLC49-like"/>
</dbReference>
<evidence type="ECO:0000313" key="8">
    <source>
        <dbReference type="Proteomes" id="UP000051574"/>
    </source>
</evidence>
<keyword evidence="2 5" id="KW-0812">Transmembrane</keyword>
<feature type="domain" description="Major facilitator superfamily (MFS) profile" evidence="6">
    <location>
        <begin position="41"/>
        <end position="242"/>
    </location>
</feature>
<dbReference type="GO" id="GO:0097037">
    <property type="term" value="P:heme export"/>
    <property type="evidence" value="ECO:0007669"/>
    <property type="project" value="TreeGrafter"/>
</dbReference>
<gene>
    <name evidence="7" type="ORF">AMK59_1753</name>
</gene>
<dbReference type="Proteomes" id="UP000051574">
    <property type="component" value="Unassembled WGS sequence"/>
</dbReference>
<comment type="subcellular location">
    <subcellularLocation>
        <location evidence="1">Membrane</location>
        <topology evidence="1">Multi-pass membrane protein</topology>
    </subcellularLocation>
</comment>
<feature type="transmembrane region" description="Helical" evidence="5">
    <location>
        <begin position="172"/>
        <end position="192"/>
    </location>
</feature>
<evidence type="ECO:0000256" key="4">
    <source>
        <dbReference type="ARBA" id="ARBA00023136"/>
    </source>
</evidence>
<dbReference type="GO" id="GO:0020037">
    <property type="term" value="F:heme binding"/>
    <property type="evidence" value="ECO:0007669"/>
    <property type="project" value="TreeGrafter"/>
</dbReference>
<proteinExistence type="predicted"/>
<dbReference type="OrthoDB" id="422206at2759"/>